<dbReference type="PANTHER" id="PTHR40940">
    <property type="entry name" value="PROTEIN BATD-RELATED"/>
    <property type="match status" value="1"/>
</dbReference>
<dbReference type="EMBL" id="RPFJ01000074">
    <property type="protein sequence ID" value="RPD91210.1"/>
    <property type="molecule type" value="Genomic_DNA"/>
</dbReference>
<reference evidence="3 4" key="1">
    <citation type="submission" date="2018-11" db="EMBL/GenBank/DDBJ databases">
        <title>Aureibaculum marinum gen. nov., sp. nov., a member of the family Flavobacteriaceae isolated from the Bohai Sea.</title>
        <authorList>
            <person name="Ji X."/>
        </authorList>
    </citation>
    <scope>NUCLEOTIDE SEQUENCE [LARGE SCALE GENOMIC DNA]</scope>
    <source>
        <strain evidence="3 4">BH-SD17</strain>
    </source>
</reference>
<dbReference type="Pfam" id="PF13584">
    <property type="entry name" value="BatD"/>
    <property type="match status" value="2"/>
</dbReference>
<dbReference type="InterPro" id="IPR025738">
    <property type="entry name" value="BatD"/>
</dbReference>
<keyword evidence="2" id="KW-0732">Signal</keyword>
<evidence type="ECO:0000256" key="1">
    <source>
        <dbReference type="SAM" id="Phobius"/>
    </source>
</evidence>
<name>A0A3N4NGH0_9FLAO</name>
<evidence type="ECO:0000256" key="2">
    <source>
        <dbReference type="SAM" id="SignalP"/>
    </source>
</evidence>
<gene>
    <name evidence="3" type="ORF">EGM88_14830</name>
</gene>
<accession>A0A3N4NGH0</accession>
<feature type="chain" id="PRO_5018285201" evidence="2">
    <location>
        <begin position="21"/>
        <end position="588"/>
    </location>
</feature>
<evidence type="ECO:0000313" key="3">
    <source>
        <dbReference type="EMBL" id="RPD91210.1"/>
    </source>
</evidence>
<sequence>MFKKVNILVVFLTLSQSILAQETSFKATVSKDRLGVNERLRITFTINKQGGDNFTPPDFKDFKVLAGPMQSTSFSSFNGKKSFEMAYSYTLEPKRKGTIVIPSASIELDDTIIKTNTVKITVTDAVEIPKDPNDPKYIASQNIHLVAEVSNSNPYVGESISVVYKIYVDVNKVNVRNYRETESPSFNGFWSQNIEVNQSDSKEGTFQGRTHRYAILRKVVLIPQKSGKLTISPLEMEIGAGVPTGRRDLFGNMMTRNFNFTATTGERIINVKPLPTENQPIDFTGAVGDFNFRVSTNKNELKANDVAQIKVEISGKGNLKMLVMPKIETPSGLEKYEPEHKESIRASLSGFSGTISDEYTVVPQFRGKYKIPPTTFSYFSLKDKAYKTITSDAIIINAPEGKEATDGNVVTTTKRNVISNAQDIHFISTSADLTPRITSKDFFKSNLFYLLMIIPLLSIPLGIFIGYRKQKRDSDIVGNKRRKADRLAKKYLSEAKKQLGNKENFYEALEKALHNYLKAKLQVETTDISKDKIREILLDRNVDESTINEFIKVFDSCDYARYTPTTNVMMQQEYETARKVIVKIDKQL</sequence>
<comment type="caution">
    <text evidence="3">The sequence shown here is derived from an EMBL/GenBank/DDBJ whole genome shotgun (WGS) entry which is preliminary data.</text>
</comment>
<protein>
    <submittedName>
        <fullName evidence="3">Protein BatD</fullName>
    </submittedName>
</protein>
<dbReference type="OrthoDB" id="2079210at2"/>
<dbReference type="RefSeq" id="WP_123899188.1">
    <property type="nucleotide sequence ID" value="NZ_RPFJ01000074.1"/>
</dbReference>
<keyword evidence="1" id="KW-1133">Transmembrane helix</keyword>
<keyword evidence="1" id="KW-0472">Membrane</keyword>
<feature type="transmembrane region" description="Helical" evidence="1">
    <location>
        <begin position="447"/>
        <end position="467"/>
    </location>
</feature>
<dbReference type="PANTHER" id="PTHR40940:SF2">
    <property type="entry name" value="BATD"/>
    <property type="match status" value="1"/>
</dbReference>
<keyword evidence="4" id="KW-1185">Reference proteome</keyword>
<evidence type="ECO:0000313" key="4">
    <source>
        <dbReference type="Proteomes" id="UP000270856"/>
    </source>
</evidence>
<dbReference type="Proteomes" id="UP000270856">
    <property type="component" value="Unassembled WGS sequence"/>
</dbReference>
<organism evidence="3 4">
    <name type="scientific">Aureibaculum marinum</name>
    <dbReference type="NCBI Taxonomy" id="2487930"/>
    <lineage>
        <taxon>Bacteria</taxon>
        <taxon>Pseudomonadati</taxon>
        <taxon>Bacteroidota</taxon>
        <taxon>Flavobacteriia</taxon>
        <taxon>Flavobacteriales</taxon>
        <taxon>Flavobacteriaceae</taxon>
        <taxon>Aureibaculum</taxon>
    </lineage>
</organism>
<dbReference type="AlphaFoldDB" id="A0A3N4NGH0"/>
<keyword evidence="1" id="KW-0812">Transmembrane</keyword>
<proteinExistence type="predicted"/>
<feature type="signal peptide" evidence="2">
    <location>
        <begin position="1"/>
        <end position="20"/>
    </location>
</feature>